<dbReference type="Proteomes" id="UP001205185">
    <property type="component" value="Unassembled WGS sequence"/>
</dbReference>
<evidence type="ECO:0000256" key="2">
    <source>
        <dbReference type="SAM" id="Phobius"/>
    </source>
</evidence>
<evidence type="ECO:0000259" key="3">
    <source>
        <dbReference type="Pfam" id="PF26056"/>
    </source>
</evidence>
<dbReference type="InterPro" id="IPR058330">
    <property type="entry name" value="DUF8017"/>
</dbReference>
<feature type="compositionally biased region" description="Low complexity" evidence="1">
    <location>
        <begin position="52"/>
        <end position="77"/>
    </location>
</feature>
<dbReference type="EMBL" id="JAMTCO010000007">
    <property type="protein sequence ID" value="MCP2270613.1"/>
    <property type="molecule type" value="Genomic_DNA"/>
</dbReference>
<protein>
    <recommendedName>
        <fullName evidence="3">DUF8017 domain-containing protein</fullName>
    </recommendedName>
</protein>
<reference evidence="4 5" key="1">
    <citation type="submission" date="2022-06" db="EMBL/GenBank/DDBJ databases">
        <title>Genomic Encyclopedia of Archaeal and Bacterial Type Strains, Phase II (KMG-II): from individual species to whole genera.</title>
        <authorList>
            <person name="Goeker M."/>
        </authorList>
    </citation>
    <scope>NUCLEOTIDE SEQUENCE [LARGE SCALE GENOMIC DNA]</scope>
    <source>
        <strain evidence="4 5">DSM 44255</strain>
    </source>
</reference>
<evidence type="ECO:0000313" key="5">
    <source>
        <dbReference type="Proteomes" id="UP001205185"/>
    </source>
</evidence>
<keyword evidence="2" id="KW-0472">Membrane</keyword>
<feature type="region of interest" description="Disordered" evidence="1">
    <location>
        <begin position="44"/>
        <end position="88"/>
    </location>
</feature>
<keyword evidence="2" id="KW-0812">Transmembrane</keyword>
<dbReference type="Pfam" id="PF26056">
    <property type="entry name" value="DUF8017"/>
    <property type="match status" value="1"/>
</dbReference>
<feature type="domain" description="DUF8017" evidence="3">
    <location>
        <begin position="80"/>
        <end position="262"/>
    </location>
</feature>
<sequence length="263" mass="26892">MTGWQDDQERRTSRLPMALSVVAIVAAVATVVVLALVNRSSGDEPADVAVVSTTAARPSSPTSRPPTRTSGPTRTSTQAPGPGRVIDNPAAHLTYRVPAGWLVDESAKPTVSGVDFSGTAAYGTYNCGGTGYNRAFITSATAQNPTDKDLTPEKAATTFTSAFGRTYFPGAAVAAPEVRPVEVDGKKGVLAIAKVAGKPADAACASSEGEVAVLAIDLDNATTTRPRGYALLVIAADLVGGPTTPAPLTKAAVESILSTARLR</sequence>
<gene>
    <name evidence="4" type="ORF">LV75_003114</name>
</gene>
<evidence type="ECO:0000256" key="1">
    <source>
        <dbReference type="SAM" id="MobiDB-lite"/>
    </source>
</evidence>
<feature type="transmembrane region" description="Helical" evidence="2">
    <location>
        <begin position="15"/>
        <end position="37"/>
    </location>
</feature>
<keyword evidence="2" id="KW-1133">Transmembrane helix</keyword>
<evidence type="ECO:0000313" key="4">
    <source>
        <dbReference type="EMBL" id="MCP2270613.1"/>
    </source>
</evidence>
<comment type="caution">
    <text evidence="4">The sequence shown here is derived from an EMBL/GenBank/DDBJ whole genome shotgun (WGS) entry which is preliminary data.</text>
</comment>
<keyword evidence="5" id="KW-1185">Reference proteome</keyword>
<name>A0ABT1IDA0_9PSEU</name>
<dbReference type="RefSeq" id="WP_253887567.1">
    <property type="nucleotide sequence ID" value="NZ_BAAAVB010000009.1"/>
</dbReference>
<proteinExistence type="predicted"/>
<accession>A0ABT1IDA0</accession>
<organism evidence="4 5">
    <name type="scientific">Actinokineospora diospyrosa</name>
    <dbReference type="NCBI Taxonomy" id="103728"/>
    <lineage>
        <taxon>Bacteria</taxon>
        <taxon>Bacillati</taxon>
        <taxon>Actinomycetota</taxon>
        <taxon>Actinomycetes</taxon>
        <taxon>Pseudonocardiales</taxon>
        <taxon>Pseudonocardiaceae</taxon>
        <taxon>Actinokineospora</taxon>
    </lineage>
</organism>